<evidence type="ECO:0000256" key="11">
    <source>
        <dbReference type="RuleBase" id="RU367069"/>
    </source>
</evidence>
<protein>
    <recommendedName>
        <fullName evidence="4 11">Protoporphyrinogen oxidase</fullName>
        <ecNumber evidence="4 11">1.3.3.4</ecNumber>
    </recommendedName>
</protein>
<feature type="domain" description="Amine oxidase" evidence="12">
    <location>
        <begin position="30"/>
        <end position="377"/>
    </location>
</feature>
<dbReference type="InterPro" id="IPR036188">
    <property type="entry name" value="FAD/NAD-bd_sf"/>
</dbReference>
<keyword evidence="6 11" id="KW-0274">FAD</keyword>
<evidence type="ECO:0000259" key="12">
    <source>
        <dbReference type="Pfam" id="PF01593"/>
    </source>
</evidence>
<dbReference type="InterPro" id="IPR004572">
    <property type="entry name" value="Protoporphyrinogen_oxidase"/>
</dbReference>
<dbReference type="PANTHER" id="PTHR42923:SF3">
    <property type="entry name" value="PROTOPORPHYRINOGEN OXIDASE"/>
    <property type="match status" value="1"/>
</dbReference>
<evidence type="ECO:0000256" key="3">
    <source>
        <dbReference type="ARBA" id="ARBA00010551"/>
    </source>
</evidence>
<dbReference type="EC" id="1.3.3.4" evidence="4 11"/>
<dbReference type="InterPro" id="IPR002937">
    <property type="entry name" value="Amino_oxidase"/>
</dbReference>
<gene>
    <name evidence="13" type="ORF">ASTO00021_LOCUS11914</name>
</gene>
<evidence type="ECO:0000256" key="8">
    <source>
        <dbReference type="ARBA" id="ARBA00023133"/>
    </source>
</evidence>
<evidence type="ECO:0000256" key="1">
    <source>
        <dbReference type="ARBA" id="ARBA00002600"/>
    </source>
</evidence>
<comment type="pathway">
    <text evidence="2 11">Porphyrin-containing compound metabolism; protoporphyrin-IX biosynthesis; protoporphyrin-IX from protoporphyrinogen-IX: step 1/1.</text>
</comment>
<dbReference type="PANTHER" id="PTHR42923">
    <property type="entry name" value="PROTOPORPHYRINOGEN OXIDASE"/>
    <property type="match status" value="1"/>
</dbReference>
<dbReference type="Pfam" id="PF01593">
    <property type="entry name" value="Amino_oxidase"/>
    <property type="match status" value="1"/>
</dbReference>
<evidence type="ECO:0000256" key="2">
    <source>
        <dbReference type="ARBA" id="ARBA00005073"/>
    </source>
</evidence>
<evidence type="ECO:0000256" key="10">
    <source>
        <dbReference type="ARBA" id="ARBA00047554"/>
    </source>
</evidence>
<organism evidence="13">
    <name type="scientific">Aplanochytrium stocchinoi</name>
    <dbReference type="NCBI Taxonomy" id="215587"/>
    <lineage>
        <taxon>Eukaryota</taxon>
        <taxon>Sar</taxon>
        <taxon>Stramenopiles</taxon>
        <taxon>Bigyra</taxon>
        <taxon>Labyrinthulomycetes</taxon>
        <taxon>Thraustochytrida</taxon>
        <taxon>Thraustochytriidae</taxon>
        <taxon>Aplanochytrium</taxon>
    </lineage>
</organism>
<comment type="similarity">
    <text evidence="3 11">Belongs to the protoporphyrinogen/coproporphyrinogen oxidase family. Protoporphyrinogen oxidase subfamily.</text>
</comment>
<dbReference type="UniPathway" id="UPA00251">
    <property type="reaction ID" value="UER00324"/>
</dbReference>
<dbReference type="GO" id="GO:0005743">
    <property type="term" value="C:mitochondrial inner membrane"/>
    <property type="evidence" value="ECO:0007669"/>
    <property type="project" value="UniProtKB-SubCell"/>
</dbReference>
<comment type="function">
    <text evidence="1 11">Catalyzes the 6-electron oxidation of protoporphyrinogen-IX to form protoporphyrin-IX.</text>
</comment>
<evidence type="ECO:0000256" key="7">
    <source>
        <dbReference type="ARBA" id="ARBA00023002"/>
    </source>
</evidence>
<evidence type="ECO:0000256" key="6">
    <source>
        <dbReference type="ARBA" id="ARBA00022827"/>
    </source>
</evidence>
<dbReference type="AlphaFoldDB" id="A0A7S3PJZ9"/>
<reference evidence="13" key="1">
    <citation type="submission" date="2021-01" db="EMBL/GenBank/DDBJ databases">
        <authorList>
            <person name="Corre E."/>
            <person name="Pelletier E."/>
            <person name="Niang G."/>
            <person name="Scheremetjew M."/>
            <person name="Finn R."/>
            <person name="Kale V."/>
            <person name="Holt S."/>
            <person name="Cochrane G."/>
            <person name="Meng A."/>
            <person name="Brown T."/>
            <person name="Cohen L."/>
        </authorList>
    </citation>
    <scope>NUCLEOTIDE SEQUENCE</scope>
    <source>
        <strain evidence="13">GSBS06</strain>
    </source>
</reference>
<keyword evidence="7 11" id="KW-0560">Oxidoreductase</keyword>
<dbReference type="GO" id="GO:0004729">
    <property type="term" value="F:oxygen-dependent protoporphyrinogen oxidase activity"/>
    <property type="evidence" value="ECO:0007669"/>
    <property type="project" value="UniProtKB-UniRule"/>
</dbReference>
<evidence type="ECO:0000313" key="13">
    <source>
        <dbReference type="EMBL" id="CAE0441792.1"/>
    </source>
</evidence>
<evidence type="ECO:0000256" key="5">
    <source>
        <dbReference type="ARBA" id="ARBA00022630"/>
    </source>
</evidence>
<comment type="catalytic activity">
    <reaction evidence="10 11">
        <text>protoporphyrinogen IX + 3 O2 = protoporphyrin IX + 3 H2O2</text>
        <dbReference type="Rhea" id="RHEA:25576"/>
        <dbReference type="ChEBI" id="CHEBI:15379"/>
        <dbReference type="ChEBI" id="CHEBI:16240"/>
        <dbReference type="ChEBI" id="CHEBI:57306"/>
        <dbReference type="ChEBI" id="CHEBI:57307"/>
        <dbReference type="EC" id="1.3.3.4"/>
    </reaction>
</comment>
<dbReference type="Gene3D" id="3.50.50.60">
    <property type="entry name" value="FAD/NAD(P)-binding domain"/>
    <property type="match status" value="1"/>
</dbReference>
<dbReference type="SUPFAM" id="SSF54373">
    <property type="entry name" value="FAD-linked reductases, C-terminal domain"/>
    <property type="match status" value="1"/>
</dbReference>
<dbReference type="InterPro" id="IPR050464">
    <property type="entry name" value="Zeta_carotene_desat/Oxidored"/>
</dbReference>
<keyword evidence="5 11" id="KW-0285">Flavoprotein</keyword>
<evidence type="ECO:0000256" key="4">
    <source>
        <dbReference type="ARBA" id="ARBA00012867"/>
    </source>
</evidence>
<dbReference type="NCBIfam" id="TIGR00562">
    <property type="entry name" value="proto_IX_ox"/>
    <property type="match status" value="1"/>
</dbReference>
<comment type="cofactor">
    <cofactor evidence="11">
        <name>FAD</name>
        <dbReference type="ChEBI" id="CHEBI:57692"/>
    </cofactor>
    <text evidence="11">Binds 1 FAD per subunit.</text>
</comment>
<name>A0A7S3PJZ9_9STRA</name>
<dbReference type="EMBL" id="HBIN01015694">
    <property type="protein sequence ID" value="CAE0441792.1"/>
    <property type="molecule type" value="Transcribed_RNA"/>
</dbReference>
<sequence length="385" mass="42202">MEKLPTSLLSLFRSPLTNHLPFFGLAEIFLARKSGKEDESVYSFMTRHFGRKTAETLMDAMISGIYAGNIHNLSVRSCFKVLYDMEQKDRSIVLSVLKSALAGLTSKKTDLAKELRTDECKHLVGATGISFVDGMQTLTDRLTEKINETDEVVVATKITAMEPCPAEESSANAIRLHLQRGDGATDTIDADLVFSTVPIKSLFDTLPPNLSKHICELNESIKHVSVGVINLGYSKESLPYNGFGHLVPSNQWEGILGMIYDSLVFPKQLKGDSGSTLTVMIGGANAPDKARLSEKDMVKFACEKVEEHLGISSKPDVALATPHFYCIPQYPVGHHRRMTDALAHLKTDFPQLEVLGNNFYGVGIADSIANAKRVAKEAAQKAQKS</sequence>
<keyword evidence="8 11" id="KW-0350">Heme biosynthesis</keyword>
<accession>A0A7S3PJZ9</accession>
<dbReference type="GO" id="GO:0006782">
    <property type="term" value="P:protoporphyrinogen IX biosynthetic process"/>
    <property type="evidence" value="ECO:0007669"/>
    <property type="project" value="UniProtKB-UniRule"/>
</dbReference>
<comment type="subcellular location">
    <subcellularLocation>
        <location evidence="11">Mitochondrion inner membrane</location>
    </subcellularLocation>
</comment>
<proteinExistence type="inferred from homology"/>
<evidence type="ECO:0000256" key="9">
    <source>
        <dbReference type="ARBA" id="ARBA00023244"/>
    </source>
</evidence>
<keyword evidence="9 11" id="KW-0627">Porphyrin biosynthesis</keyword>
<dbReference type="SUPFAM" id="SSF51905">
    <property type="entry name" value="FAD/NAD(P)-binding domain"/>
    <property type="match status" value="1"/>
</dbReference>